<feature type="region of interest" description="Disordered" evidence="1">
    <location>
        <begin position="235"/>
        <end position="257"/>
    </location>
</feature>
<comment type="caution">
    <text evidence="2">The sequence shown here is derived from an EMBL/GenBank/DDBJ whole genome shotgun (WGS) entry which is preliminary data.</text>
</comment>
<protein>
    <submittedName>
        <fullName evidence="2">Baseplate assembly protein</fullName>
    </submittedName>
</protein>
<dbReference type="Proteomes" id="UP001217485">
    <property type="component" value="Unassembled WGS sequence"/>
</dbReference>
<keyword evidence="3" id="KW-1185">Reference proteome</keyword>
<gene>
    <name evidence="2" type="ORF">POL72_00490</name>
</gene>
<evidence type="ECO:0000256" key="1">
    <source>
        <dbReference type="SAM" id="MobiDB-lite"/>
    </source>
</evidence>
<dbReference type="NCBIfam" id="TIGR02243">
    <property type="entry name" value="putative baseplate assembly protein"/>
    <property type="match status" value="1"/>
</dbReference>
<evidence type="ECO:0000313" key="2">
    <source>
        <dbReference type="EMBL" id="MDC0676199.1"/>
    </source>
</evidence>
<dbReference type="EMBL" id="JAQNDK010000001">
    <property type="protein sequence ID" value="MDC0676199.1"/>
    <property type="molecule type" value="Genomic_DNA"/>
</dbReference>
<dbReference type="InterPro" id="IPR011749">
    <property type="entry name" value="CHP02243"/>
</dbReference>
<proteinExistence type="predicted"/>
<accession>A0ABT5BRP4</accession>
<name>A0ABT5BRP4_9BACT</name>
<reference evidence="2 3" key="1">
    <citation type="submission" date="2023-01" db="EMBL/GenBank/DDBJ databases">
        <title>Minimal conservation of predation-associated metabolite biosynthetic gene clusters underscores biosynthetic potential of Myxococcota including descriptions for ten novel species: Archangium lansinium sp. nov., Myxococcus landrumus sp. nov., Nannocystis bai.</title>
        <authorList>
            <person name="Ahearne A."/>
            <person name="Stevens C."/>
            <person name="Dowd S."/>
        </authorList>
    </citation>
    <scope>NUCLEOTIDE SEQUENCE [LARGE SCALE GENOMIC DNA]</scope>
    <source>
        <strain evidence="2 3">WIWO2</strain>
    </source>
</reference>
<sequence>MRREPYTLDARSADDVYRDAIRLARYYLPEWSLLWPDPATAEGESYFDPTDPGLVLLKLLSRLHASLATQLNRAPDKHFLAFLSFFGMDLRAPRPAKVVLTFTLAEGNEPVLIAERTQVGAAADPELLFETTGELLALPAELEAACTLLPAADAWIDRGDVLREDVLSEADDVEPQLQPFEHALYLGSEALFKHRIALKELRVRLEGINLFQVFFARWSDGAGRELRPRFGVEPDVAVDEPNEADSPYSPPDCSDTEGDAERYAVLEASFVDFFQASPAEVKGISSFWIAVRPAETVGVRAADAEILPQIFSISVTASSQRQKAEAAYANNTPVDLMMGGRPFGDTPAVEDAFYLASEEVFSRAGATVTLEVQAETITPSPSVQLAWEYWTDAGWQPLRTVQDGTNALTQGGTVTFTCPAMDPVSIHGLESRWVRARIAAGGYGSPGQVSVIPPQADALNEWLDKYVADKSAALTDLRTKNINFGVYLPPAYTPPYISSLWLSYELIGRPDTTIAHNAFDVVEMPLGIVAPYRPELEPASSYSFGFSPASFLRHVLGRTMSLFIVLDEDAPSRGVEQQIEDELVWEGWDGTAFRPLTVTDRTDGFTTSGLVEIQIPTWITESTRFDKTLVWLRLSAPQREPRWLPRIKRVVPNAVVAENALLWKNDVLGSGTAAPGLVLEFPRKPILDGEVVEVREQVTGQAGAAPGELYAWRRWEKVTTFAFSKADDRHYMLDSTTGELSFGDGIRGMAPPLGENDIRAASYSSGGGARGNLPAGQLAVLEQAITGVESVTNVLAAKGGMDADDLDTLRRLGPKRLKAMDRAMSAEDFATLALASSPSVGRATAYATGERLIVAIVPREDTEEPMPTSFLIEEVEAYLHARAFFAVADAITVVEPEYVTIDVEVGASLDPGANETDVRARMISRLKDFFKPLGGEKQPAGWDFRATVTCNMVARGLQGIPRVARIHDVAISRRDPIQRAVVTMADRQLPAAGALRLEVRRGG</sequence>
<dbReference type="RefSeq" id="WP_272092906.1">
    <property type="nucleotide sequence ID" value="NZ_JAQNDK010000001.1"/>
</dbReference>
<organism evidence="2 3">
    <name type="scientific">Sorangium atrum</name>
    <dbReference type="NCBI Taxonomy" id="2995308"/>
    <lineage>
        <taxon>Bacteria</taxon>
        <taxon>Pseudomonadati</taxon>
        <taxon>Myxococcota</taxon>
        <taxon>Polyangia</taxon>
        <taxon>Polyangiales</taxon>
        <taxon>Polyangiaceae</taxon>
        <taxon>Sorangium</taxon>
    </lineage>
</organism>
<evidence type="ECO:0000313" key="3">
    <source>
        <dbReference type="Proteomes" id="UP001217485"/>
    </source>
</evidence>